<reference evidence="3" key="1">
    <citation type="submission" date="2023-06" db="EMBL/GenBank/DDBJ databases">
        <title>Genome-scale phylogeny and comparative genomics of the fungal order Sordariales.</title>
        <authorList>
            <consortium name="Lawrence Berkeley National Laboratory"/>
            <person name="Hensen N."/>
            <person name="Bonometti L."/>
            <person name="Westerberg I."/>
            <person name="Brannstrom I.O."/>
            <person name="Guillou S."/>
            <person name="Cros-Aarteil S."/>
            <person name="Calhoun S."/>
            <person name="Haridas S."/>
            <person name="Kuo A."/>
            <person name="Mondo S."/>
            <person name="Pangilinan J."/>
            <person name="Riley R."/>
            <person name="LaButti K."/>
            <person name="Andreopoulos B."/>
            <person name="Lipzen A."/>
            <person name="Chen C."/>
            <person name="Yanf M."/>
            <person name="Daum C."/>
            <person name="Ng V."/>
            <person name="Clum A."/>
            <person name="Steindorff A."/>
            <person name="Ohm R."/>
            <person name="Martin F."/>
            <person name="Silar P."/>
            <person name="Natvig D."/>
            <person name="Lalanne C."/>
            <person name="Gautier V."/>
            <person name="Ament-velasquez S.L."/>
            <person name="Kruys A."/>
            <person name="Hutchinson M.I."/>
            <person name="Powell A.J."/>
            <person name="Barry K."/>
            <person name="Miller A.N."/>
            <person name="Grigoriev I.V."/>
            <person name="Debuchy R."/>
            <person name="Gladieux P."/>
            <person name="Thoren M.H."/>
            <person name="Johannesson H."/>
        </authorList>
    </citation>
    <scope>NUCLEOTIDE SEQUENCE</scope>
    <source>
        <strain evidence="3">SMH3187-1</strain>
    </source>
</reference>
<gene>
    <name evidence="3" type="ORF">B0T18DRAFT_433530</name>
</gene>
<evidence type="ECO:0000313" key="4">
    <source>
        <dbReference type="Proteomes" id="UP001172155"/>
    </source>
</evidence>
<evidence type="ECO:0000256" key="1">
    <source>
        <dbReference type="SAM" id="Phobius"/>
    </source>
</evidence>
<dbReference type="InterPro" id="IPR014347">
    <property type="entry name" value="Tautomerase/MIF_sf"/>
</dbReference>
<dbReference type="Pfam" id="PF14832">
    <property type="entry name" value="Tautomerase_3"/>
    <property type="match status" value="1"/>
</dbReference>
<feature type="transmembrane region" description="Helical" evidence="1">
    <location>
        <begin position="21"/>
        <end position="45"/>
    </location>
</feature>
<dbReference type="Gene3D" id="3.30.429.10">
    <property type="entry name" value="Macrophage Migration Inhibitory Factor"/>
    <property type="match status" value="1"/>
</dbReference>
<comment type="caution">
    <text evidence="3">The sequence shown here is derived from an EMBL/GenBank/DDBJ whole genome shotgun (WGS) entry which is preliminary data.</text>
</comment>
<dbReference type="Proteomes" id="UP001172155">
    <property type="component" value="Unassembled WGS sequence"/>
</dbReference>
<keyword evidence="1" id="KW-0812">Transmembrane</keyword>
<evidence type="ECO:0000259" key="2">
    <source>
        <dbReference type="Pfam" id="PF14832"/>
    </source>
</evidence>
<sequence length="147" mass="16391">MPLWIIYHPEGIFPTSSSKQSLAEAITLFYTSIGLPAFYVVVNFVPLPPSNIFMGGKIPPASRPFVRFVINHVAMHQASATIMTFAAGRMTEMLGPHVEGCDWELHVDETPKELWRINGIVPPPNGSEAEKLWAETNRAVEWEGKET</sequence>
<evidence type="ECO:0000313" key="3">
    <source>
        <dbReference type="EMBL" id="KAK0738777.1"/>
    </source>
</evidence>
<dbReference type="EMBL" id="JAUKUD010000007">
    <property type="protein sequence ID" value="KAK0738777.1"/>
    <property type="molecule type" value="Genomic_DNA"/>
</dbReference>
<protein>
    <submittedName>
        <fullName evidence="3">Oxalocrotonate tautomerase</fullName>
    </submittedName>
</protein>
<accession>A0AA40BQW8</accession>
<keyword evidence="1" id="KW-0472">Membrane</keyword>
<organism evidence="3 4">
    <name type="scientific">Schizothecium vesticola</name>
    <dbReference type="NCBI Taxonomy" id="314040"/>
    <lineage>
        <taxon>Eukaryota</taxon>
        <taxon>Fungi</taxon>
        <taxon>Dikarya</taxon>
        <taxon>Ascomycota</taxon>
        <taxon>Pezizomycotina</taxon>
        <taxon>Sordariomycetes</taxon>
        <taxon>Sordariomycetidae</taxon>
        <taxon>Sordariales</taxon>
        <taxon>Schizotheciaceae</taxon>
        <taxon>Schizothecium</taxon>
    </lineage>
</organism>
<dbReference type="AlphaFoldDB" id="A0AA40BQW8"/>
<dbReference type="InterPro" id="IPR028116">
    <property type="entry name" value="Cis-CaaD-like"/>
</dbReference>
<name>A0AA40BQW8_9PEZI</name>
<keyword evidence="1" id="KW-1133">Transmembrane helix</keyword>
<proteinExistence type="predicted"/>
<keyword evidence="4" id="KW-1185">Reference proteome</keyword>
<feature type="domain" description="Tautomerase cis-CaaD-like" evidence="2">
    <location>
        <begin position="1"/>
        <end position="138"/>
    </location>
</feature>